<accession>A0A7M7MJ40</accession>
<feature type="transmembrane region" description="Helical" evidence="2">
    <location>
        <begin position="21"/>
        <end position="38"/>
    </location>
</feature>
<evidence type="ECO:0000313" key="3">
    <source>
        <dbReference type="EnsemblMetazoa" id="XP_022669633"/>
    </source>
</evidence>
<keyword evidence="4" id="KW-1185">Reference proteome</keyword>
<dbReference type="EnsemblMetazoa" id="XM_022813898">
    <property type="protein sequence ID" value="XP_022669633"/>
    <property type="gene ID" value="LOC111253827"/>
</dbReference>
<feature type="region of interest" description="Disordered" evidence="1">
    <location>
        <begin position="125"/>
        <end position="195"/>
    </location>
</feature>
<evidence type="ECO:0000256" key="1">
    <source>
        <dbReference type="SAM" id="MobiDB-lite"/>
    </source>
</evidence>
<dbReference type="GeneID" id="111253827"/>
<dbReference type="Proteomes" id="UP000594260">
    <property type="component" value="Unplaced"/>
</dbReference>
<evidence type="ECO:0000256" key="2">
    <source>
        <dbReference type="SAM" id="Phobius"/>
    </source>
</evidence>
<reference evidence="3" key="1">
    <citation type="submission" date="2021-01" db="UniProtKB">
        <authorList>
            <consortium name="EnsemblMetazoa"/>
        </authorList>
    </citation>
    <scope>IDENTIFICATION</scope>
</reference>
<name>A0A7M7MJ40_VARDE</name>
<keyword evidence="2" id="KW-0472">Membrane</keyword>
<dbReference type="RefSeq" id="XP_022669633.1">
    <property type="nucleotide sequence ID" value="XM_022813898.1"/>
</dbReference>
<feature type="transmembrane region" description="Helical" evidence="2">
    <location>
        <begin position="58"/>
        <end position="81"/>
    </location>
</feature>
<feature type="compositionally biased region" description="Basic and acidic residues" evidence="1">
    <location>
        <begin position="144"/>
        <end position="157"/>
    </location>
</feature>
<feature type="compositionally biased region" description="Polar residues" evidence="1">
    <location>
        <begin position="158"/>
        <end position="177"/>
    </location>
</feature>
<dbReference type="OrthoDB" id="6485796at2759"/>
<protein>
    <submittedName>
        <fullName evidence="3">Uncharacterized protein</fullName>
    </submittedName>
</protein>
<proteinExistence type="predicted"/>
<dbReference type="AlphaFoldDB" id="A0A7M7MJ40"/>
<dbReference type="InParanoid" id="A0A7M7MJ40"/>
<sequence length="262" mass="29066">MPSRSRAARSSAAPSTLHAHIIKLVFFVLTFLVFVILQNSLVYFDKIWSQFRLELTGIPWWIIVLAAIGTLTIFWILFLGVDQLIMRISGHYRNDCETLSSDLESDDNSDVEEGLLQKKYSKEPLNKKAHTCSQKPSHSARSFAGKEKRPGEGHSRSQDGSQGNNYGIVQQSTGDQQGSEKKDQDSQNPTDVDVAVRPVDTTIAAGGEARVSPTYNVSLMSFSNDNAQESGYLYGSNRPYNPMYPSAPAMMQSAPACFKRSF</sequence>
<keyword evidence="2" id="KW-1133">Transmembrane helix</keyword>
<feature type="compositionally biased region" description="Polar residues" evidence="1">
    <location>
        <begin position="131"/>
        <end position="140"/>
    </location>
</feature>
<evidence type="ECO:0000313" key="4">
    <source>
        <dbReference type="Proteomes" id="UP000594260"/>
    </source>
</evidence>
<dbReference type="KEGG" id="vde:111253827"/>
<organism evidence="3 4">
    <name type="scientific">Varroa destructor</name>
    <name type="common">Honeybee mite</name>
    <dbReference type="NCBI Taxonomy" id="109461"/>
    <lineage>
        <taxon>Eukaryota</taxon>
        <taxon>Metazoa</taxon>
        <taxon>Ecdysozoa</taxon>
        <taxon>Arthropoda</taxon>
        <taxon>Chelicerata</taxon>
        <taxon>Arachnida</taxon>
        <taxon>Acari</taxon>
        <taxon>Parasitiformes</taxon>
        <taxon>Mesostigmata</taxon>
        <taxon>Gamasina</taxon>
        <taxon>Dermanyssoidea</taxon>
        <taxon>Varroidae</taxon>
        <taxon>Varroa</taxon>
    </lineage>
</organism>
<keyword evidence="2" id="KW-0812">Transmembrane</keyword>